<reference evidence="3 4" key="1">
    <citation type="submission" date="2023-03" db="EMBL/GenBank/DDBJ databases">
        <title>Bacillus Genome Sequencing.</title>
        <authorList>
            <person name="Dunlap C."/>
        </authorList>
    </citation>
    <scope>NUCLEOTIDE SEQUENCE [LARGE SCALE GENOMIC DNA]</scope>
    <source>
        <strain evidence="3 4">NRS-1717</strain>
    </source>
</reference>
<protein>
    <submittedName>
        <fullName evidence="3">YcxB family protein</fullName>
    </submittedName>
</protein>
<feature type="transmembrane region" description="Helical" evidence="1">
    <location>
        <begin position="58"/>
        <end position="79"/>
    </location>
</feature>
<name>A0ABU6NX20_9BACI</name>
<evidence type="ECO:0000259" key="2">
    <source>
        <dbReference type="Pfam" id="PF14317"/>
    </source>
</evidence>
<keyword evidence="1" id="KW-1133">Transmembrane helix</keyword>
<organism evidence="3 4">
    <name type="scientific">Metabacillus fastidiosus</name>
    <dbReference type="NCBI Taxonomy" id="1458"/>
    <lineage>
        <taxon>Bacteria</taxon>
        <taxon>Bacillati</taxon>
        <taxon>Bacillota</taxon>
        <taxon>Bacilli</taxon>
        <taxon>Bacillales</taxon>
        <taxon>Bacillaceae</taxon>
        <taxon>Metabacillus</taxon>
    </lineage>
</organism>
<keyword evidence="1" id="KW-0472">Membrane</keyword>
<proteinExistence type="predicted"/>
<evidence type="ECO:0000256" key="1">
    <source>
        <dbReference type="SAM" id="Phobius"/>
    </source>
</evidence>
<dbReference type="InterPro" id="IPR025588">
    <property type="entry name" value="YcxB-like_C"/>
</dbReference>
<feature type="domain" description="YcxB-like C-terminal" evidence="2">
    <location>
        <begin position="107"/>
        <end position="162"/>
    </location>
</feature>
<accession>A0ABU6NX20</accession>
<dbReference type="Proteomes" id="UP001342826">
    <property type="component" value="Unassembled WGS sequence"/>
</dbReference>
<gene>
    <name evidence="3" type="ORF">P9271_07950</name>
</gene>
<comment type="caution">
    <text evidence="3">The sequence shown here is derived from an EMBL/GenBank/DDBJ whole genome shotgun (WGS) entry which is preliminary data.</text>
</comment>
<evidence type="ECO:0000313" key="3">
    <source>
        <dbReference type="EMBL" id="MED4401268.1"/>
    </source>
</evidence>
<dbReference type="RefSeq" id="WP_066235170.1">
    <property type="nucleotide sequence ID" value="NZ_JARTFQ010000007.1"/>
</dbReference>
<dbReference type="GeneID" id="301143062"/>
<keyword evidence="4" id="KW-1185">Reference proteome</keyword>
<evidence type="ECO:0000313" key="4">
    <source>
        <dbReference type="Proteomes" id="UP001342826"/>
    </source>
</evidence>
<sequence>MEIKYHLTEEDYLHFNLFHIKNSKTTSRALSMQRFLTPIFFLILSYILSVFLDEPFLGLFIIFFILSILWIIFYPKYFYSLIIRQVKKMIKEGRNDGLLGDHHMIMTEEEIVDSTANSETKVTWSGIEMFKEDDDYFYLYNSSVSAYILPKRALKDVEEIKNYIQSKKEDVPKR</sequence>
<dbReference type="Pfam" id="PF14317">
    <property type="entry name" value="YcxB"/>
    <property type="match status" value="1"/>
</dbReference>
<dbReference type="EMBL" id="JARTFS010000005">
    <property type="protein sequence ID" value="MED4401268.1"/>
    <property type="molecule type" value="Genomic_DNA"/>
</dbReference>
<feature type="transmembrane region" description="Helical" evidence="1">
    <location>
        <begin position="35"/>
        <end position="52"/>
    </location>
</feature>
<keyword evidence="1" id="KW-0812">Transmembrane</keyword>